<evidence type="ECO:0000313" key="1">
    <source>
        <dbReference type="EMBL" id="CAL2104671.1"/>
    </source>
</evidence>
<gene>
    <name evidence="1" type="ORF">T190423A01A_90096</name>
</gene>
<keyword evidence="2" id="KW-1185">Reference proteome</keyword>
<reference evidence="1 2" key="1">
    <citation type="submission" date="2024-05" db="EMBL/GenBank/DDBJ databases">
        <authorList>
            <person name="Duchaud E."/>
        </authorList>
    </citation>
    <scope>NUCLEOTIDE SEQUENCE [LARGE SCALE GENOMIC DNA]</scope>
    <source>
        <strain evidence="1">Ena-SAMPLE-TAB-13-05-2024-13:56:06:370-140308</strain>
    </source>
</reference>
<evidence type="ECO:0000313" key="2">
    <source>
        <dbReference type="Proteomes" id="UP001497527"/>
    </source>
</evidence>
<dbReference type="EMBL" id="CAXJIO010000018">
    <property type="protein sequence ID" value="CAL2104671.1"/>
    <property type="molecule type" value="Genomic_DNA"/>
</dbReference>
<comment type="caution">
    <text evidence="1">The sequence shown here is derived from an EMBL/GenBank/DDBJ whole genome shotgun (WGS) entry which is preliminary data.</text>
</comment>
<proteinExistence type="predicted"/>
<organism evidence="1 2">
    <name type="scientific">Tenacibaculum polynesiense</name>
    <dbReference type="NCBI Taxonomy" id="3137857"/>
    <lineage>
        <taxon>Bacteria</taxon>
        <taxon>Pseudomonadati</taxon>
        <taxon>Bacteroidota</taxon>
        <taxon>Flavobacteriia</taxon>
        <taxon>Flavobacteriales</taxon>
        <taxon>Flavobacteriaceae</taxon>
        <taxon>Tenacibaculum</taxon>
    </lineage>
</organism>
<accession>A0ABP1F2E3</accession>
<protein>
    <submittedName>
        <fullName evidence="1">Uncharacterized protein</fullName>
    </submittedName>
</protein>
<dbReference type="Proteomes" id="UP001497527">
    <property type="component" value="Unassembled WGS sequence"/>
</dbReference>
<sequence length="50" mass="6023">MIINNSYYLVVSGRKIIKYFSFYHNKTHFIKTKKEPDKQALKKNKLYGIL</sequence>
<name>A0ABP1F2E3_9FLAO</name>